<dbReference type="InterPro" id="IPR010982">
    <property type="entry name" value="Lambda_DNA-bd_dom_sf"/>
</dbReference>
<dbReference type="Proteomes" id="UP001139347">
    <property type="component" value="Unassembled WGS sequence"/>
</dbReference>
<dbReference type="PROSITE" id="PS50943">
    <property type="entry name" value="HTH_CROC1"/>
    <property type="match status" value="1"/>
</dbReference>
<dbReference type="InterPro" id="IPR001387">
    <property type="entry name" value="Cro/C1-type_HTH"/>
</dbReference>
<organism evidence="2 3">
    <name type="scientific">Paenibacillus mangrovi</name>
    <dbReference type="NCBI Taxonomy" id="2931978"/>
    <lineage>
        <taxon>Bacteria</taxon>
        <taxon>Bacillati</taxon>
        <taxon>Bacillota</taxon>
        <taxon>Bacilli</taxon>
        <taxon>Bacillales</taxon>
        <taxon>Paenibacillaceae</taxon>
        <taxon>Paenibacillus</taxon>
    </lineage>
</organism>
<evidence type="ECO:0000313" key="2">
    <source>
        <dbReference type="EMBL" id="MCJ8013128.1"/>
    </source>
</evidence>
<dbReference type="RefSeq" id="WP_244726195.1">
    <property type="nucleotide sequence ID" value="NZ_JALIRP010000006.1"/>
</dbReference>
<dbReference type="AlphaFoldDB" id="A0A9X2B6V5"/>
<evidence type="ECO:0000259" key="1">
    <source>
        <dbReference type="PROSITE" id="PS50943"/>
    </source>
</evidence>
<dbReference type="GO" id="GO:0003677">
    <property type="term" value="F:DNA binding"/>
    <property type="evidence" value="ECO:0007669"/>
    <property type="project" value="InterPro"/>
</dbReference>
<comment type="caution">
    <text evidence="2">The sequence shown here is derived from an EMBL/GenBank/DDBJ whole genome shotgun (WGS) entry which is preliminary data.</text>
</comment>
<dbReference type="SUPFAM" id="SSF47413">
    <property type="entry name" value="lambda repressor-like DNA-binding domains"/>
    <property type="match status" value="1"/>
</dbReference>
<dbReference type="Pfam" id="PF01381">
    <property type="entry name" value="HTH_3"/>
    <property type="match status" value="1"/>
</dbReference>
<reference evidence="2" key="1">
    <citation type="submission" date="2022-04" db="EMBL/GenBank/DDBJ databases">
        <title>Paenibacillus mangrovi sp. nov., a novel endophytic bacterium isolated from bark of Kandelia candel.</title>
        <authorList>
            <person name="Tuo L."/>
        </authorList>
    </citation>
    <scope>NUCLEOTIDE SEQUENCE</scope>
    <source>
        <strain evidence="2">KQZ6P-2</strain>
    </source>
</reference>
<gene>
    <name evidence="2" type="ORF">MUG84_15455</name>
</gene>
<name>A0A9X2B6V5_9BACL</name>
<dbReference type="CDD" id="cd00093">
    <property type="entry name" value="HTH_XRE"/>
    <property type="match status" value="1"/>
</dbReference>
<protein>
    <submittedName>
        <fullName evidence="2">Helix-turn-helix domain-containing protein</fullName>
    </submittedName>
</protein>
<feature type="domain" description="HTH cro/C1-type" evidence="1">
    <location>
        <begin position="8"/>
        <end position="62"/>
    </location>
</feature>
<dbReference type="Gene3D" id="1.10.260.40">
    <property type="entry name" value="lambda repressor-like DNA-binding domains"/>
    <property type="match status" value="1"/>
</dbReference>
<dbReference type="SMART" id="SM00530">
    <property type="entry name" value="HTH_XRE"/>
    <property type="match status" value="1"/>
</dbReference>
<dbReference type="EMBL" id="JALIRP010000006">
    <property type="protein sequence ID" value="MCJ8013128.1"/>
    <property type="molecule type" value="Genomic_DNA"/>
</dbReference>
<keyword evidence="3" id="KW-1185">Reference proteome</keyword>
<sequence>MQSIYDRIESLIKMRGMTKKLFCEELGISTGNLGDWKRGKSTPSTNKLVEIASYFDVSLDWLILGKEQEPFLIKENGCTYDWKECEQTKVSLSESEIEFIKEYIHFIRYKKKQSCDR</sequence>
<proteinExistence type="predicted"/>
<accession>A0A9X2B6V5</accession>
<evidence type="ECO:0000313" key="3">
    <source>
        <dbReference type="Proteomes" id="UP001139347"/>
    </source>
</evidence>